<gene>
    <name evidence="2" type="ORF">GCM10017600_16300</name>
</gene>
<feature type="region of interest" description="Disordered" evidence="1">
    <location>
        <begin position="1"/>
        <end position="21"/>
    </location>
</feature>
<accession>A0A9W6HZJ1</accession>
<sequence>MRTLEYADVAGDHQSASLPDQGQSALIGDAQHLVSRAELGPYTCPDVTLEPTAIHHKPYNNISPPKNSL</sequence>
<evidence type="ECO:0000313" key="3">
    <source>
        <dbReference type="Proteomes" id="UP001143474"/>
    </source>
</evidence>
<protein>
    <submittedName>
        <fullName evidence="2">Uncharacterized protein</fullName>
    </submittedName>
</protein>
<comment type="caution">
    <text evidence="2">The sequence shown here is derived from an EMBL/GenBank/DDBJ whole genome shotgun (WGS) entry which is preliminary data.</text>
</comment>
<evidence type="ECO:0000313" key="2">
    <source>
        <dbReference type="EMBL" id="GLK08225.1"/>
    </source>
</evidence>
<organism evidence="2 3">
    <name type="scientific">Streptosporangium carneum</name>
    <dbReference type="NCBI Taxonomy" id="47481"/>
    <lineage>
        <taxon>Bacteria</taxon>
        <taxon>Bacillati</taxon>
        <taxon>Actinomycetota</taxon>
        <taxon>Actinomycetes</taxon>
        <taxon>Streptosporangiales</taxon>
        <taxon>Streptosporangiaceae</taxon>
        <taxon>Streptosporangium</taxon>
    </lineage>
</organism>
<dbReference type="Proteomes" id="UP001143474">
    <property type="component" value="Unassembled WGS sequence"/>
</dbReference>
<keyword evidence="3" id="KW-1185">Reference proteome</keyword>
<dbReference type="AlphaFoldDB" id="A0A9W6HZJ1"/>
<evidence type="ECO:0000256" key="1">
    <source>
        <dbReference type="SAM" id="MobiDB-lite"/>
    </source>
</evidence>
<name>A0A9W6HZJ1_9ACTN</name>
<reference evidence="2" key="2">
    <citation type="submission" date="2023-01" db="EMBL/GenBank/DDBJ databases">
        <authorList>
            <person name="Sun Q."/>
            <person name="Evtushenko L."/>
        </authorList>
    </citation>
    <scope>NUCLEOTIDE SEQUENCE</scope>
    <source>
        <strain evidence="2">VKM Ac-2007</strain>
    </source>
</reference>
<reference evidence="2" key="1">
    <citation type="journal article" date="2014" name="Int. J. Syst. Evol. Microbiol.">
        <title>Complete genome sequence of Corynebacterium casei LMG S-19264T (=DSM 44701T), isolated from a smear-ripened cheese.</title>
        <authorList>
            <consortium name="US DOE Joint Genome Institute (JGI-PGF)"/>
            <person name="Walter F."/>
            <person name="Albersmeier A."/>
            <person name="Kalinowski J."/>
            <person name="Ruckert C."/>
        </authorList>
    </citation>
    <scope>NUCLEOTIDE SEQUENCE</scope>
    <source>
        <strain evidence="2">VKM Ac-2007</strain>
    </source>
</reference>
<dbReference type="EMBL" id="BSEV01000002">
    <property type="protein sequence ID" value="GLK08225.1"/>
    <property type="molecule type" value="Genomic_DNA"/>
</dbReference>
<proteinExistence type="predicted"/>